<comment type="caution">
    <text evidence="1">The sequence shown here is derived from an EMBL/GenBank/DDBJ whole genome shotgun (WGS) entry which is preliminary data.</text>
</comment>
<proteinExistence type="predicted"/>
<reference evidence="1" key="1">
    <citation type="journal article" date="2021" name="Genome Biol. Evol.">
        <title>A High-Quality Reference Genome for a Parasitic Bivalve with Doubly Uniparental Inheritance (Bivalvia: Unionida).</title>
        <authorList>
            <person name="Smith C.H."/>
        </authorList>
    </citation>
    <scope>NUCLEOTIDE SEQUENCE</scope>
    <source>
        <strain evidence="1">CHS0354</strain>
    </source>
</reference>
<sequence length="82" mass="9318">MIERFLELQPTVYAALVTKEVRSNASDISLLLEEDVILAEDITNCVIRLREITKTRSSEEIHTKKLLSMALAAQENDFAIVR</sequence>
<dbReference type="EMBL" id="JAEAOA010001821">
    <property type="protein sequence ID" value="KAK3581669.1"/>
    <property type="molecule type" value="Genomic_DNA"/>
</dbReference>
<name>A0AAE0VKV9_9BIVA</name>
<accession>A0AAE0VKV9</accession>
<dbReference type="AlphaFoldDB" id="A0AAE0VKV9"/>
<evidence type="ECO:0000313" key="2">
    <source>
        <dbReference type="Proteomes" id="UP001195483"/>
    </source>
</evidence>
<evidence type="ECO:0000313" key="1">
    <source>
        <dbReference type="EMBL" id="KAK3581669.1"/>
    </source>
</evidence>
<keyword evidence="2" id="KW-1185">Reference proteome</keyword>
<gene>
    <name evidence="1" type="ORF">CHS0354_030653</name>
</gene>
<organism evidence="1 2">
    <name type="scientific">Potamilus streckersoni</name>
    <dbReference type="NCBI Taxonomy" id="2493646"/>
    <lineage>
        <taxon>Eukaryota</taxon>
        <taxon>Metazoa</taxon>
        <taxon>Spiralia</taxon>
        <taxon>Lophotrochozoa</taxon>
        <taxon>Mollusca</taxon>
        <taxon>Bivalvia</taxon>
        <taxon>Autobranchia</taxon>
        <taxon>Heteroconchia</taxon>
        <taxon>Palaeoheterodonta</taxon>
        <taxon>Unionida</taxon>
        <taxon>Unionoidea</taxon>
        <taxon>Unionidae</taxon>
        <taxon>Ambleminae</taxon>
        <taxon>Lampsilini</taxon>
        <taxon>Potamilus</taxon>
    </lineage>
</organism>
<reference evidence="1" key="3">
    <citation type="submission" date="2023-05" db="EMBL/GenBank/DDBJ databases">
        <authorList>
            <person name="Smith C.H."/>
        </authorList>
    </citation>
    <scope>NUCLEOTIDE SEQUENCE</scope>
    <source>
        <strain evidence="1">CHS0354</strain>
        <tissue evidence="1">Mantle</tissue>
    </source>
</reference>
<dbReference type="Proteomes" id="UP001195483">
    <property type="component" value="Unassembled WGS sequence"/>
</dbReference>
<protein>
    <submittedName>
        <fullName evidence="1">Uncharacterized protein</fullName>
    </submittedName>
</protein>
<reference evidence="1" key="2">
    <citation type="journal article" date="2021" name="Genome Biol. Evol.">
        <title>Developing a high-quality reference genome for a parasitic bivalve with doubly uniparental inheritance (Bivalvia: Unionida).</title>
        <authorList>
            <person name="Smith C.H."/>
        </authorList>
    </citation>
    <scope>NUCLEOTIDE SEQUENCE</scope>
    <source>
        <strain evidence="1">CHS0354</strain>
        <tissue evidence="1">Mantle</tissue>
    </source>
</reference>